<feature type="non-terminal residue" evidence="1">
    <location>
        <position position="1"/>
    </location>
</feature>
<organism evidence="1 2">
    <name type="scientific">Muiribacterium halophilum</name>
    <dbReference type="NCBI Taxonomy" id="2053465"/>
    <lineage>
        <taxon>Bacteria</taxon>
        <taxon>Candidatus Muiribacteriota</taxon>
        <taxon>Candidatus Muiribacteriia</taxon>
        <taxon>Candidatus Muiribacteriales</taxon>
        <taxon>Candidatus Muiribacteriaceae</taxon>
        <taxon>Candidatus Muiribacterium</taxon>
    </lineage>
</organism>
<gene>
    <name evidence="1" type="ORF">C0601_11860</name>
</gene>
<sequence length="505" mass="57162">FILIITLFVFSAVYAGDMDARRSYLESIWTDHYQPVSVEQIWGNLDDEQKVFVAGAIKKLVLSQIPQDVFANPDKYLSGIQDEKFKAYIKQMTKVVMATDPQQIAKVLDSLDKDHLIMGSPELFKTVQAYLGGDFKARSFDVESTPAYLKDDYQTVKSFSLLNDSDPVYDGDLPHSGFEPVTNGFSMTICKLHNLMPLSKSTIVNSIRLSQVLNQLSNYGSDGIYSTIEFAIGGKEYTLKKPVDLINVLKVSDEYETVAFETRMGVDYGGYYLQQSGSYFPIEIPSFVTTNINSKKIYFPANHAEYVLALFKKGEIKPTALVKWYMGIPTDNKLHQGTIWKPAIWTHASWTGTKMVATHTDTTDLRNLVHSAMYLMKLFNHIQSNNKFPMNGYAMLAVCNDSVSIMRTIMGDSPMTSAYPNLRSIKYDRLYADTLSKFGGHLRLDSGILNVPTDVYPEYYPHSVNMKRLSLSFPYRDSMDIIGYSHNEVFKALKDIDYSFAGYID</sequence>
<evidence type="ECO:0000313" key="2">
    <source>
        <dbReference type="Proteomes" id="UP000234857"/>
    </source>
</evidence>
<evidence type="ECO:0000313" key="1">
    <source>
        <dbReference type="EMBL" id="PLX15877.1"/>
    </source>
</evidence>
<accession>A0A2N5ZB31</accession>
<dbReference type="AlphaFoldDB" id="A0A2N5ZB31"/>
<name>A0A2N5ZB31_MUIH1</name>
<reference evidence="1 2" key="1">
    <citation type="submission" date="2017-11" db="EMBL/GenBank/DDBJ databases">
        <title>Genome-resolved metagenomics identifies genetic mobility, metabolic interactions, and unexpected diversity in perchlorate-reducing communities.</title>
        <authorList>
            <person name="Barnum T.P."/>
            <person name="Figueroa I.A."/>
            <person name="Carlstrom C.I."/>
            <person name="Lucas L.N."/>
            <person name="Engelbrektson A.L."/>
            <person name="Coates J.D."/>
        </authorList>
    </citation>
    <scope>NUCLEOTIDE SEQUENCE [LARGE SCALE GENOMIC DNA]</scope>
    <source>
        <strain evidence="1">BM706</strain>
    </source>
</reference>
<dbReference type="Proteomes" id="UP000234857">
    <property type="component" value="Unassembled WGS sequence"/>
</dbReference>
<comment type="caution">
    <text evidence="1">The sequence shown here is derived from an EMBL/GenBank/DDBJ whole genome shotgun (WGS) entry which is preliminary data.</text>
</comment>
<proteinExistence type="predicted"/>
<dbReference type="EMBL" id="PKTG01000127">
    <property type="protein sequence ID" value="PLX15877.1"/>
    <property type="molecule type" value="Genomic_DNA"/>
</dbReference>
<protein>
    <submittedName>
        <fullName evidence="1">Uncharacterized protein</fullName>
    </submittedName>
</protein>